<dbReference type="Pfam" id="PF13715">
    <property type="entry name" value="CarbopepD_reg_2"/>
    <property type="match status" value="1"/>
</dbReference>
<comment type="subcellular location">
    <subcellularLocation>
        <location evidence="1 7">Cell outer membrane</location>
        <topology evidence="1 7">Multi-pass membrane protein</topology>
    </subcellularLocation>
</comment>
<dbReference type="RefSeq" id="WP_211972653.1">
    <property type="nucleotide sequence ID" value="NZ_CBFHAM010000033.1"/>
</dbReference>
<evidence type="ECO:0000256" key="2">
    <source>
        <dbReference type="ARBA" id="ARBA00022448"/>
    </source>
</evidence>
<dbReference type="InterPro" id="IPR039426">
    <property type="entry name" value="TonB-dep_rcpt-like"/>
</dbReference>
<dbReference type="EMBL" id="JAGTXB010000003">
    <property type="protein sequence ID" value="MBS0027563.1"/>
    <property type="molecule type" value="Genomic_DNA"/>
</dbReference>
<keyword evidence="8" id="KW-1133">Transmembrane helix</keyword>
<dbReference type="SUPFAM" id="SSF49464">
    <property type="entry name" value="Carboxypeptidase regulatory domain-like"/>
    <property type="match status" value="1"/>
</dbReference>
<dbReference type="InterPro" id="IPR012910">
    <property type="entry name" value="Plug_dom"/>
</dbReference>
<evidence type="ECO:0000313" key="11">
    <source>
        <dbReference type="Proteomes" id="UP000676386"/>
    </source>
</evidence>
<evidence type="ECO:0000256" key="4">
    <source>
        <dbReference type="ARBA" id="ARBA00022692"/>
    </source>
</evidence>
<keyword evidence="6 7" id="KW-0998">Cell outer membrane</keyword>
<dbReference type="PROSITE" id="PS52016">
    <property type="entry name" value="TONB_DEPENDENT_REC_3"/>
    <property type="match status" value="1"/>
</dbReference>
<dbReference type="InterPro" id="IPR023996">
    <property type="entry name" value="TonB-dep_OMP_SusC/RagA"/>
</dbReference>
<comment type="similarity">
    <text evidence="7">Belongs to the TonB-dependent receptor family.</text>
</comment>
<dbReference type="Gene3D" id="2.40.170.20">
    <property type="entry name" value="TonB-dependent receptor, beta-barrel domain"/>
    <property type="match status" value="1"/>
</dbReference>
<dbReference type="NCBIfam" id="TIGR04056">
    <property type="entry name" value="OMP_RagA_SusC"/>
    <property type="match status" value="1"/>
</dbReference>
<evidence type="ECO:0000256" key="5">
    <source>
        <dbReference type="ARBA" id="ARBA00023136"/>
    </source>
</evidence>
<dbReference type="InterPro" id="IPR023997">
    <property type="entry name" value="TonB-dep_OMP_SusC/RagA_CS"/>
</dbReference>
<dbReference type="InterPro" id="IPR008969">
    <property type="entry name" value="CarboxyPept-like_regulatory"/>
</dbReference>
<evidence type="ECO:0000313" key="10">
    <source>
        <dbReference type="EMBL" id="MBS0027563.1"/>
    </source>
</evidence>
<evidence type="ECO:0000256" key="1">
    <source>
        <dbReference type="ARBA" id="ARBA00004571"/>
    </source>
</evidence>
<accession>A0ABS5IX76</accession>
<feature type="transmembrane region" description="Helical" evidence="8">
    <location>
        <begin position="12"/>
        <end position="32"/>
    </location>
</feature>
<dbReference type="InterPro" id="IPR036942">
    <property type="entry name" value="Beta-barrel_TonB_sf"/>
</dbReference>
<reference evidence="10 11" key="1">
    <citation type="submission" date="2021-04" db="EMBL/GenBank/DDBJ databases">
        <title>Chitinophaga sp. nov., isolated from the rhizosphere soil.</title>
        <authorList>
            <person name="He S."/>
        </authorList>
    </citation>
    <scope>NUCLEOTIDE SEQUENCE [LARGE SCALE GENOMIC DNA]</scope>
    <source>
        <strain evidence="10 11">2R12</strain>
    </source>
</reference>
<keyword evidence="4 7" id="KW-0812">Transmembrane</keyword>
<sequence>MIRINIQLCPYRFLLYTALPILVSLIFHPSAFSNIKRQNHKVTIAATNIPLEEVFKKINQQTGLIITNNYQETKLNNKKTVTVNFLQTDISEVMLFLLNDSKNLDFLLQKNSIVIFKRQDWLKQSFLKPISTDTLTNTFELSGKIVDMSNNSIPGATLKIKDSKQGTISNLDGSFHLSQIENGSVIIISSIGFETKEIVALSKNIIVRLKPQANNLDEKIVIAYGSTTKRLNTGNITSIKATEIEKQPVSNVLLSLQGRVPGVVIQQASGLPGTGVTIRIQGLNSLLSGNDPFFVIDGVPYISQLLPVINGITGTSGGSSNVSGNPLNYLNSSDIESIEILKDADATAIYGSRAANGAVLITTKKGKSGETKTEFTIQSGWGKVGHMLDLLNTRQYLEMRHEALSNDGIATPSDYDYDLNGAWDTTRNINWQKELIGHTSQYTNAQVTVSGGSPLTQYLIGAGYNKQTTVFPGSYSDTKGSLHFNINNTSSNKKFKVRLSASYMFDNNKLPLTDLTTSAITLAPVAPEPYTPEGSINWKPTSSGSTTFYLNPLAVLNNKNVNKINNLTSNLVVSYEILPGLEVKSSLGYNNLTGNETTMQPLSSSSPEDRMYTYRASSFLSNRIISWLAEPQIEYKKNIGKSKLTYLLGTTISQRNNDQSLTIATGFNNDLVMEDFASAPNLRGSNINSVYKYNALYSRLTYNWDDKYIINLNARRDGSSRFGSKNQFHNFGSLGVAWIFSQESFIQNTIPFLSFGKLRGSYGTTGNDQIEDYLYLDLYRPTTIIGRLYQDAIGLSATRLTNPYLQWEETKKFQVGLELGFIKDKILFTANYNRNRSSNQLLPFTLPIITGFQSITRNFPAVVQNTGWELTLNTVNIKTRDFSWTSNVNLTIPKNQLLSFSGADSYGSIMVGKSITMQKLFHYNGINAQTGTYEFKDAKGNITQEPSDPDDKISIVSPDPKFYGGLQNSFTYKGFSVDLLFIFCKQNAQDNLTYGMLGYLYPGTFYFGKSNQSTAVLDRWQKPGDKAKVQAFSSNDSRSLGYIQNSDAIWTDASYLKLKNISISWQIPQAWERKAHLQSLRVFMSAQNLFTITKFNGFDPESPGLGLPPLKVVTFGAQITL</sequence>
<dbReference type="NCBIfam" id="TIGR04057">
    <property type="entry name" value="SusC_RagA_signa"/>
    <property type="match status" value="1"/>
</dbReference>
<evidence type="ECO:0000256" key="3">
    <source>
        <dbReference type="ARBA" id="ARBA00022452"/>
    </source>
</evidence>
<dbReference type="Pfam" id="PF07715">
    <property type="entry name" value="Plug"/>
    <property type="match status" value="1"/>
</dbReference>
<evidence type="ECO:0000259" key="9">
    <source>
        <dbReference type="Pfam" id="PF07715"/>
    </source>
</evidence>
<keyword evidence="11" id="KW-1185">Reference proteome</keyword>
<keyword evidence="5 7" id="KW-0472">Membrane</keyword>
<comment type="caution">
    <text evidence="10">The sequence shown here is derived from an EMBL/GenBank/DDBJ whole genome shotgun (WGS) entry which is preliminary data.</text>
</comment>
<evidence type="ECO:0000256" key="6">
    <source>
        <dbReference type="ARBA" id="ARBA00023237"/>
    </source>
</evidence>
<keyword evidence="3 7" id="KW-1134">Transmembrane beta strand</keyword>
<gene>
    <name evidence="10" type="ORF">KE626_09615</name>
</gene>
<protein>
    <submittedName>
        <fullName evidence="10">SusC/RagA family TonB-linked outer membrane protein</fullName>
    </submittedName>
</protein>
<organism evidence="10 11">
    <name type="scientific">Chitinophaga hostae</name>
    <dbReference type="NCBI Taxonomy" id="2831022"/>
    <lineage>
        <taxon>Bacteria</taxon>
        <taxon>Pseudomonadati</taxon>
        <taxon>Bacteroidota</taxon>
        <taxon>Chitinophagia</taxon>
        <taxon>Chitinophagales</taxon>
        <taxon>Chitinophagaceae</taxon>
        <taxon>Chitinophaga</taxon>
    </lineage>
</organism>
<dbReference type="SUPFAM" id="SSF56935">
    <property type="entry name" value="Porins"/>
    <property type="match status" value="1"/>
</dbReference>
<feature type="domain" description="TonB-dependent receptor plug" evidence="9">
    <location>
        <begin position="230"/>
        <end position="358"/>
    </location>
</feature>
<dbReference type="Gene3D" id="2.170.130.10">
    <property type="entry name" value="TonB-dependent receptor, plug domain"/>
    <property type="match status" value="1"/>
</dbReference>
<dbReference type="InterPro" id="IPR037066">
    <property type="entry name" value="Plug_dom_sf"/>
</dbReference>
<keyword evidence="2 7" id="KW-0813">Transport</keyword>
<dbReference type="Proteomes" id="UP000676386">
    <property type="component" value="Unassembled WGS sequence"/>
</dbReference>
<evidence type="ECO:0000256" key="7">
    <source>
        <dbReference type="PROSITE-ProRule" id="PRU01360"/>
    </source>
</evidence>
<name>A0ABS5IX76_9BACT</name>
<evidence type="ECO:0000256" key="8">
    <source>
        <dbReference type="SAM" id="Phobius"/>
    </source>
</evidence>
<proteinExistence type="inferred from homology"/>